<protein>
    <submittedName>
        <fullName evidence="1">15757_t:CDS:1</fullName>
    </submittedName>
</protein>
<gene>
    <name evidence="1" type="ORF">SPELUC_LOCUS12866</name>
</gene>
<organism evidence="1 2">
    <name type="scientific">Cetraspora pellucida</name>
    <dbReference type="NCBI Taxonomy" id="1433469"/>
    <lineage>
        <taxon>Eukaryota</taxon>
        <taxon>Fungi</taxon>
        <taxon>Fungi incertae sedis</taxon>
        <taxon>Mucoromycota</taxon>
        <taxon>Glomeromycotina</taxon>
        <taxon>Glomeromycetes</taxon>
        <taxon>Diversisporales</taxon>
        <taxon>Gigasporaceae</taxon>
        <taxon>Cetraspora</taxon>
    </lineage>
</organism>
<comment type="caution">
    <text evidence="1">The sequence shown here is derived from an EMBL/GenBank/DDBJ whole genome shotgun (WGS) entry which is preliminary data.</text>
</comment>
<accession>A0ACA9PZM1</accession>
<reference evidence="1" key="1">
    <citation type="submission" date="2021-06" db="EMBL/GenBank/DDBJ databases">
        <authorList>
            <person name="Kallberg Y."/>
            <person name="Tangrot J."/>
            <person name="Rosling A."/>
        </authorList>
    </citation>
    <scope>NUCLEOTIDE SEQUENCE</scope>
    <source>
        <strain evidence="1">28 12/20/2015</strain>
    </source>
</reference>
<name>A0ACA9PZM1_9GLOM</name>
<feature type="non-terminal residue" evidence="1">
    <location>
        <position position="1"/>
    </location>
</feature>
<keyword evidence="2" id="KW-1185">Reference proteome</keyword>
<evidence type="ECO:0000313" key="2">
    <source>
        <dbReference type="Proteomes" id="UP000789366"/>
    </source>
</evidence>
<sequence>FVNFIHFCNMPRKAHYFTEEERRKADADRKCKNRIMKTEIQRHQRRQQDAVVLTELDAPIFLKHLFSSHDNKSKDFRYNIYLYNSAFAFTSTGVKINHELANGKNSVYTYRVQGSFHHRIGALRPENDSTIIQNLTTMFDKINPYVINFRYISKLPAKNFRCLFMLIRADIPGLDQRTYNNLTASQVAAIWVNSEMPSDIVQKHDIVLHTNMGQYVHISELNECYDPLAYPILFPYGD</sequence>
<evidence type="ECO:0000313" key="1">
    <source>
        <dbReference type="EMBL" id="CAG8727567.1"/>
    </source>
</evidence>
<proteinExistence type="predicted"/>
<dbReference type="EMBL" id="CAJVPW010031902">
    <property type="protein sequence ID" value="CAG8727567.1"/>
    <property type="molecule type" value="Genomic_DNA"/>
</dbReference>
<dbReference type="Proteomes" id="UP000789366">
    <property type="component" value="Unassembled WGS sequence"/>
</dbReference>